<accession>A0A9W8CIW6</accession>
<feature type="region of interest" description="Disordered" evidence="7">
    <location>
        <begin position="147"/>
        <end position="172"/>
    </location>
</feature>
<feature type="compositionally biased region" description="Polar residues" evidence="7">
    <location>
        <begin position="57"/>
        <end position="66"/>
    </location>
</feature>
<name>A0A9W8CIW6_9FUNG</name>
<evidence type="ECO:0000256" key="7">
    <source>
        <dbReference type="SAM" id="MobiDB-lite"/>
    </source>
</evidence>
<keyword evidence="3 5" id="KW-0442">Lipid degradation</keyword>
<keyword evidence="2 5" id="KW-0378">Hydrolase</keyword>
<dbReference type="SUPFAM" id="SSF52151">
    <property type="entry name" value="FabD/lysophospholipase-like"/>
    <property type="match status" value="1"/>
</dbReference>
<dbReference type="GO" id="GO:0005829">
    <property type="term" value="C:cytosol"/>
    <property type="evidence" value="ECO:0007669"/>
    <property type="project" value="TreeGrafter"/>
</dbReference>
<evidence type="ECO:0000256" key="5">
    <source>
        <dbReference type="PROSITE-ProRule" id="PRU00555"/>
    </source>
</evidence>
<evidence type="ECO:0000256" key="1">
    <source>
        <dbReference type="ARBA" id="ARBA00008780"/>
    </source>
</evidence>
<feature type="region of interest" description="Disordered" evidence="7">
    <location>
        <begin position="29"/>
        <end position="66"/>
    </location>
</feature>
<feature type="domain" description="PLA2c" evidence="8">
    <location>
        <begin position="350"/>
        <end position="994"/>
    </location>
</feature>
<evidence type="ECO:0000259" key="8">
    <source>
        <dbReference type="PROSITE" id="PS51210"/>
    </source>
</evidence>
<comment type="catalytic activity">
    <reaction evidence="6">
        <text>a 1-acyl-sn-glycero-3-phosphocholine + H2O = sn-glycerol 3-phosphocholine + a fatty acid + H(+)</text>
        <dbReference type="Rhea" id="RHEA:15177"/>
        <dbReference type="ChEBI" id="CHEBI:15377"/>
        <dbReference type="ChEBI" id="CHEBI:15378"/>
        <dbReference type="ChEBI" id="CHEBI:16870"/>
        <dbReference type="ChEBI" id="CHEBI:28868"/>
        <dbReference type="ChEBI" id="CHEBI:58168"/>
        <dbReference type="EC" id="3.1.1.5"/>
    </reaction>
</comment>
<keyword evidence="10" id="KW-1185">Reference proteome</keyword>
<dbReference type="InterPro" id="IPR016035">
    <property type="entry name" value="Acyl_Trfase/lysoPLipase"/>
</dbReference>
<dbReference type="EC" id="3.1.1.5" evidence="6"/>
<comment type="similarity">
    <text evidence="1 6">Belongs to the lysophospholipase family.</text>
</comment>
<sequence>MSTGTRYFGRFSQKNNCYTCSIGNDNGNENDNGGANNNNSEEGGGQESGQGDKAKNTKFNDSSGLSNTMNTLAVVLGVVSAGIANSSKSPVMAQGIETKKENDKSNIMHGGESKEVASDKEMQDFSVTGQVQSIYTTLSENLSALVGESKQANTGSEDSSDDEKETKTDVASSALPTDAWYTSVLSTLESITAIGQGTEEKPSDKSSESKEIGSKDICADAENEAEYLNWVTSARKRLEELSQKVQRMDWKSFSVNEDKGIPEKSGIPVLDEAATEDREIAIAKAKVESGNSIKQHLLEQINAVQAHLGQKVDQTRLALEEAVHRMLPEQLQRPWVTACAQNCLDQDIHPELLQSATVRFGNGICDSEAEFRAKRLKLIRRDFAEFIRIPEASVDYRDIPIIGVAGSGGGFRAMVSTIGSYRTMHQVGLAQCVMYDAAVSGSSWAMAALHTYAQGDPCKVVENVRNAMQYSMFSTSNLLSFVKGNDSIAKRVFTDMAARYLLAAAKIEDAGKSQSDTDIRSVDANSNSNDNQGTLIGGLLTRVADAIVPDQLQHLYRKEPIVLSPLTIDELVQVTKTTVKTVSVPPMSIVELYGALLFKQLIVQHENASESKSELRLDSRWMKLSSQGGAVEQGVLPMPIYTAVRHFLGTDDNKPENVEDHRYQWFEFNPYEVGSIDHGMWIPTWAFGRPMVNGKEQFKIGETHFGSIMGMVSSAFCASVKAMVMEFYMAVPEAVRSAMDPLLDRFERETETSHIIPPYTLYNPFFKPEQPAKESISDKREELEGAPFLSLMDAGLENNLPFAPLLRPERSVDVLICLDSSANIDVMPWFARAEAWASEHGVERWPWGARPWTADPLRPSKAEIEMSKSTLKSTKKVLERVEDRVKHKNMRCVIFDHPLAPMPDKFSKARKLDPTISVLYLPLLSNPKFRDPDFDPAKADFCATFNDKWTAEQVDMLADLTSLNFSQEIERIRAAIKKAYERKRAFRLYKEAKV</sequence>
<dbReference type="PANTHER" id="PTHR10728:SF40">
    <property type="entry name" value="PATATIN FAMILY PROTEIN"/>
    <property type="match status" value="1"/>
</dbReference>
<feature type="compositionally biased region" description="Basic and acidic residues" evidence="7">
    <location>
        <begin position="198"/>
        <end position="214"/>
    </location>
</feature>
<evidence type="ECO:0000313" key="9">
    <source>
        <dbReference type="EMBL" id="KAJ1645073.1"/>
    </source>
</evidence>
<feature type="region of interest" description="Disordered" evidence="7">
    <location>
        <begin position="193"/>
        <end position="214"/>
    </location>
</feature>
<dbReference type="Gene3D" id="3.40.1090.10">
    <property type="entry name" value="Cytosolic phospholipase A2 catalytic domain"/>
    <property type="match status" value="1"/>
</dbReference>
<dbReference type="PANTHER" id="PTHR10728">
    <property type="entry name" value="CYTOSOLIC PHOSPHOLIPASE A2"/>
    <property type="match status" value="1"/>
</dbReference>
<dbReference type="InterPro" id="IPR002642">
    <property type="entry name" value="LysoPLipase_cat_dom"/>
</dbReference>
<feature type="compositionally biased region" description="Low complexity" evidence="7">
    <location>
        <begin position="29"/>
        <end position="41"/>
    </location>
</feature>
<reference evidence="9" key="1">
    <citation type="submission" date="2022-07" db="EMBL/GenBank/DDBJ databases">
        <title>Phylogenomic reconstructions and comparative analyses of Kickxellomycotina fungi.</title>
        <authorList>
            <person name="Reynolds N.K."/>
            <person name="Stajich J.E."/>
            <person name="Barry K."/>
            <person name="Grigoriev I.V."/>
            <person name="Crous P."/>
            <person name="Smith M.E."/>
        </authorList>
    </citation>
    <scope>NUCLEOTIDE SEQUENCE</scope>
    <source>
        <strain evidence="9">NBRC 105413</strain>
    </source>
</reference>
<dbReference type="EMBL" id="JANBOH010000125">
    <property type="protein sequence ID" value="KAJ1645073.1"/>
    <property type="molecule type" value="Genomic_DNA"/>
</dbReference>
<dbReference type="Proteomes" id="UP001145021">
    <property type="component" value="Unassembled WGS sequence"/>
</dbReference>
<keyword evidence="4 5" id="KW-0443">Lipid metabolism</keyword>
<evidence type="ECO:0000313" key="10">
    <source>
        <dbReference type="Proteomes" id="UP001145021"/>
    </source>
</evidence>
<dbReference type="GO" id="GO:0046475">
    <property type="term" value="P:glycerophospholipid catabolic process"/>
    <property type="evidence" value="ECO:0007669"/>
    <property type="project" value="TreeGrafter"/>
</dbReference>
<protein>
    <recommendedName>
        <fullName evidence="6">Lysophospholipase</fullName>
        <ecNumber evidence="6">3.1.1.5</ecNumber>
    </recommendedName>
</protein>
<evidence type="ECO:0000256" key="6">
    <source>
        <dbReference type="RuleBase" id="RU362103"/>
    </source>
</evidence>
<dbReference type="GO" id="GO:0004622">
    <property type="term" value="F:phosphatidylcholine lysophospholipase activity"/>
    <property type="evidence" value="ECO:0007669"/>
    <property type="project" value="UniProtKB-EC"/>
</dbReference>
<gene>
    <name evidence="9" type="ORF">LPJ64_003294</name>
</gene>
<evidence type="ECO:0000256" key="2">
    <source>
        <dbReference type="ARBA" id="ARBA00022801"/>
    </source>
</evidence>
<dbReference type="AlphaFoldDB" id="A0A9W8CIW6"/>
<proteinExistence type="inferred from homology"/>
<evidence type="ECO:0000256" key="4">
    <source>
        <dbReference type="ARBA" id="ARBA00023098"/>
    </source>
</evidence>
<organism evidence="9 10">
    <name type="scientific">Coemansia asiatica</name>
    <dbReference type="NCBI Taxonomy" id="1052880"/>
    <lineage>
        <taxon>Eukaryota</taxon>
        <taxon>Fungi</taxon>
        <taxon>Fungi incertae sedis</taxon>
        <taxon>Zoopagomycota</taxon>
        <taxon>Kickxellomycotina</taxon>
        <taxon>Kickxellomycetes</taxon>
        <taxon>Kickxellales</taxon>
        <taxon>Kickxellaceae</taxon>
        <taxon>Coemansia</taxon>
    </lineage>
</organism>
<dbReference type="SMART" id="SM00022">
    <property type="entry name" value="PLAc"/>
    <property type="match status" value="1"/>
</dbReference>
<dbReference type="PROSITE" id="PS51210">
    <property type="entry name" value="PLA2C"/>
    <property type="match status" value="1"/>
</dbReference>
<comment type="caution">
    <text evidence="9">The sequence shown here is derived from an EMBL/GenBank/DDBJ whole genome shotgun (WGS) entry which is preliminary data.</text>
</comment>
<evidence type="ECO:0000256" key="3">
    <source>
        <dbReference type="ARBA" id="ARBA00022963"/>
    </source>
</evidence>
<dbReference type="GO" id="GO:0004623">
    <property type="term" value="F:phospholipase A2 activity"/>
    <property type="evidence" value="ECO:0007669"/>
    <property type="project" value="TreeGrafter"/>
</dbReference>
<dbReference type="Pfam" id="PF01735">
    <property type="entry name" value="PLA2_B"/>
    <property type="match status" value="2"/>
</dbReference>